<protein>
    <submittedName>
        <fullName evidence="1">Nitrous oxide reductase accessory protein NosL</fullName>
    </submittedName>
</protein>
<comment type="caution">
    <text evidence="1">The sequence shown here is derived from an EMBL/GenBank/DDBJ whole genome shotgun (WGS) entry which is preliminary data.</text>
</comment>
<dbReference type="PANTHER" id="PTHR41247:SF1">
    <property type="entry name" value="HTH-TYPE TRANSCRIPTIONAL REPRESSOR YCNK"/>
    <property type="match status" value="1"/>
</dbReference>
<dbReference type="SUPFAM" id="SSF160387">
    <property type="entry name" value="NosL/MerB-like"/>
    <property type="match status" value="1"/>
</dbReference>
<dbReference type="PANTHER" id="PTHR41247">
    <property type="entry name" value="HTH-TYPE TRANSCRIPTIONAL REPRESSOR YCNK"/>
    <property type="match status" value="1"/>
</dbReference>
<dbReference type="InterPro" id="IPR008719">
    <property type="entry name" value="N2O_reductase_NosL"/>
</dbReference>
<dbReference type="AlphaFoldDB" id="A0A5J4L0S5"/>
<dbReference type="EMBL" id="BLAB01000001">
    <property type="protein sequence ID" value="GER93835.1"/>
    <property type="molecule type" value="Genomic_DNA"/>
</dbReference>
<reference evidence="1" key="1">
    <citation type="submission" date="2019-10" db="EMBL/GenBank/DDBJ databases">
        <title>Metagenomic sequencing of thiosulfate-disproportionating enrichment culture.</title>
        <authorList>
            <person name="Umezawa K."/>
            <person name="Kojima H."/>
            <person name="Fukui M."/>
        </authorList>
    </citation>
    <scope>NUCLEOTIDE SEQUENCE</scope>
    <source>
        <strain evidence="1">45J</strain>
    </source>
</reference>
<dbReference type="Pfam" id="PF05573">
    <property type="entry name" value="NosL"/>
    <property type="match status" value="1"/>
</dbReference>
<evidence type="ECO:0000313" key="1">
    <source>
        <dbReference type="EMBL" id="GER93835.1"/>
    </source>
</evidence>
<proteinExistence type="predicted"/>
<sequence length="154" mass="17326">MGLGLALACLLIAFVSVSIAGEKKPIKPSSKDKCPVCGMFVSKYPDWTAQIIFADGTYAVFDGVKDMMKYYLNMKRYNPAKDIKDIEAIYVKDYYSLKDIDGKKAFYVIGSSIYGPMGKEFIPFEAEDDAKVFLKDHKGDRIIKFKDIASVMQE</sequence>
<name>A0A5J4L0S5_9ZZZZ</name>
<gene>
    <name evidence="1" type="ORF">A45J_1591</name>
</gene>
<organism evidence="1">
    <name type="scientific">hot springs metagenome</name>
    <dbReference type="NCBI Taxonomy" id="433727"/>
    <lineage>
        <taxon>unclassified sequences</taxon>
        <taxon>metagenomes</taxon>
        <taxon>ecological metagenomes</taxon>
    </lineage>
</organism>
<accession>A0A5J4L0S5</accession>
<dbReference type="Gene3D" id="3.30.70.2050">
    <property type="match status" value="1"/>
</dbReference>